<keyword evidence="3" id="KW-0678">Repressor</keyword>
<dbReference type="GO" id="GO:0010604">
    <property type="term" value="P:positive regulation of macromolecule metabolic process"/>
    <property type="evidence" value="ECO:0007669"/>
    <property type="project" value="UniProtKB-ARBA"/>
</dbReference>
<evidence type="ECO:0000256" key="7">
    <source>
        <dbReference type="ARBA" id="ARBA00023163"/>
    </source>
</evidence>
<feature type="region of interest" description="Disordered" evidence="12">
    <location>
        <begin position="497"/>
        <end position="589"/>
    </location>
</feature>
<feature type="compositionally biased region" description="Basic and acidic residues" evidence="12">
    <location>
        <begin position="534"/>
        <end position="556"/>
    </location>
</feature>
<evidence type="ECO:0000256" key="1">
    <source>
        <dbReference type="ARBA" id="ARBA00004123"/>
    </source>
</evidence>
<evidence type="ECO:0000259" key="13">
    <source>
        <dbReference type="SMART" id="SM01372"/>
    </source>
</evidence>
<dbReference type="GO" id="GO:0000981">
    <property type="term" value="F:DNA-binding transcription factor activity, RNA polymerase II-specific"/>
    <property type="evidence" value="ECO:0007669"/>
    <property type="project" value="TreeGrafter"/>
</dbReference>
<evidence type="ECO:0000313" key="15">
    <source>
        <dbReference type="RefSeq" id="XP_026926997.1"/>
    </source>
</evidence>
<dbReference type="InterPro" id="IPR036388">
    <property type="entry name" value="WH-like_DNA-bd_sf"/>
</dbReference>
<dbReference type="FunFam" id="1.10.10.10:FF:000100">
    <property type="entry name" value="E2F transcription factor 8"/>
    <property type="match status" value="1"/>
</dbReference>
<feature type="region of interest" description="Disordered" evidence="12">
    <location>
        <begin position="612"/>
        <end position="638"/>
    </location>
</feature>
<proteinExistence type="inferred from homology"/>
<feature type="region of interest" description="Disordered" evidence="12">
    <location>
        <begin position="254"/>
        <end position="282"/>
    </location>
</feature>
<dbReference type="GO" id="GO:0001217">
    <property type="term" value="F:DNA-binding transcription repressor activity"/>
    <property type="evidence" value="ECO:0007669"/>
    <property type="project" value="UniProtKB-ARBA"/>
</dbReference>
<comment type="similarity">
    <text evidence="2 11">Belongs to the E2F/DP family.</text>
</comment>
<keyword evidence="9" id="KW-0131">Cell cycle</keyword>
<evidence type="ECO:0000256" key="11">
    <source>
        <dbReference type="RuleBase" id="RU003796"/>
    </source>
</evidence>
<evidence type="ECO:0000256" key="4">
    <source>
        <dbReference type="ARBA" id="ARBA00023015"/>
    </source>
</evidence>
<keyword evidence="6" id="KW-0010">Activator</keyword>
<feature type="compositionally biased region" description="Polar residues" evidence="12">
    <location>
        <begin position="612"/>
        <end position="621"/>
    </location>
</feature>
<feature type="region of interest" description="Disordered" evidence="12">
    <location>
        <begin position="811"/>
        <end position="848"/>
    </location>
</feature>
<gene>
    <name evidence="15" type="primary">E2F7</name>
</gene>
<evidence type="ECO:0000256" key="2">
    <source>
        <dbReference type="ARBA" id="ARBA00010940"/>
    </source>
</evidence>
<dbReference type="InterPro" id="IPR015633">
    <property type="entry name" value="E2F"/>
</dbReference>
<dbReference type="SUPFAM" id="SSF46785">
    <property type="entry name" value="Winged helix' DNA-binding domain"/>
    <property type="match status" value="2"/>
</dbReference>
<evidence type="ECO:0000256" key="3">
    <source>
        <dbReference type="ARBA" id="ARBA00022491"/>
    </source>
</evidence>
<evidence type="ECO:0000256" key="5">
    <source>
        <dbReference type="ARBA" id="ARBA00023125"/>
    </source>
</evidence>
<evidence type="ECO:0000256" key="9">
    <source>
        <dbReference type="ARBA" id="ARBA00023306"/>
    </source>
</evidence>
<evidence type="ECO:0000256" key="8">
    <source>
        <dbReference type="ARBA" id="ARBA00023242"/>
    </source>
</evidence>
<keyword evidence="5 11" id="KW-0238">DNA-binding</keyword>
<evidence type="ECO:0000256" key="12">
    <source>
        <dbReference type="SAM" id="MobiDB-lite"/>
    </source>
</evidence>
<dbReference type="RefSeq" id="XP_026926997.1">
    <property type="nucleotide sequence ID" value="XM_027071196.2"/>
</dbReference>
<dbReference type="InterPro" id="IPR003316">
    <property type="entry name" value="E2F_WHTH_DNA-bd_dom"/>
</dbReference>
<dbReference type="PANTHER" id="PTHR12081:SF25">
    <property type="entry name" value="TRANSCRIPTION FACTOR E2F7"/>
    <property type="match status" value="1"/>
</dbReference>
<feature type="domain" description="E2F/DP family winged-helix DNA-binding" evidence="13">
    <location>
        <begin position="142"/>
        <end position="211"/>
    </location>
</feature>
<dbReference type="InterPro" id="IPR036390">
    <property type="entry name" value="WH_DNA-bd_sf"/>
</dbReference>
<dbReference type="GO" id="GO:0000978">
    <property type="term" value="F:RNA polymerase II cis-regulatory region sequence-specific DNA binding"/>
    <property type="evidence" value="ECO:0007669"/>
    <property type="project" value="InterPro"/>
</dbReference>
<organism evidence="14 15">
    <name type="scientific">Acinonyx jubatus</name>
    <name type="common">Cheetah</name>
    <dbReference type="NCBI Taxonomy" id="32536"/>
    <lineage>
        <taxon>Eukaryota</taxon>
        <taxon>Metazoa</taxon>
        <taxon>Chordata</taxon>
        <taxon>Craniata</taxon>
        <taxon>Vertebrata</taxon>
        <taxon>Euteleostomi</taxon>
        <taxon>Mammalia</taxon>
        <taxon>Eutheria</taxon>
        <taxon>Laurasiatheria</taxon>
        <taxon>Carnivora</taxon>
        <taxon>Feliformia</taxon>
        <taxon>Felidae</taxon>
        <taxon>Felinae</taxon>
        <taxon>Acinonyx</taxon>
    </lineage>
</organism>
<feature type="region of interest" description="Disordered" evidence="12">
    <location>
        <begin position="401"/>
        <end position="426"/>
    </location>
</feature>
<feature type="compositionally biased region" description="Polar residues" evidence="12">
    <location>
        <begin position="520"/>
        <end position="531"/>
    </location>
</feature>
<dbReference type="FunFam" id="1.10.10.10:FF:000073">
    <property type="entry name" value="E2F transcription factor 8"/>
    <property type="match status" value="1"/>
</dbReference>
<name>A0A6J2AAP6_ACIJB</name>
<dbReference type="GO" id="GO:0090575">
    <property type="term" value="C:RNA polymerase II transcription regulator complex"/>
    <property type="evidence" value="ECO:0007669"/>
    <property type="project" value="TreeGrafter"/>
</dbReference>
<dbReference type="Gene3D" id="1.10.10.10">
    <property type="entry name" value="Winged helix-like DNA-binding domain superfamily/Winged helix DNA-binding domain"/>
    <property type="match status" value="2"/>
</dbReference>
<dbReference type="GO" id="GO:0002040">
    <property type="term" value="P:sprouting angiogenesis"/>
    <property type="evidence" value="ECO:0007669"/>
    <property type="project" value="UniProtKB-ARBA"/>
</dbReference>
<feature type="compositionally biased region" description="Basic and acidic residues" evidence="12">
    <location>
        <begin position="622"/>
        <end position="637"/>
    </location>
</feature>
<comment type="subcellular location">
    <subcellularLocation>
        <location evidence="1 11">Nucleus</location>
    </subcellularLocation>
</comment>
<keyword evidence="8 11" id="KW-0539">Nucleus</keyword>
<accession>A0A6J2AAP6</accession>
<keyword evidence="14" id="KW-1185">Reference proteome</keyword>
<evidence type="ECO:0000256" key="6">
    <source>
        <dbReference type="ARBA" id="ARBA00023159"/>
    </source>
</evidence>
<dbReference type="PANTHER" id="PTHR12081">
    <property type="entry name" value="TRANSCRIPTION FACTOR E2F"/>
    <property type="match status" value="1"/>
</dbReference>
<keyword evidence="7 11" id="KW-0804">Transcription</keyword>
<dbReference type="CTD" id="144455"/>
<dbReference type="GeneID" id="106967398"/>
<sequence length="848" mass="92526">MEVNCLTLKDLINPRQPRLDFAIEDGENAQKENIFVDLSRMAPKTPIKNEPIDLSKQKIFTPERNPITPVKLVDRQQAEPWTPTANLKMLISAASPDIRDREKKKGLFRPIENKDDAFTDSLQLDVVGDSAVDEFEKQRPSRKQKSLGLLCQKFLARYPSYPLSTEKTTISLDEVAVSLGVERRRIYDIVNVLESLHLVSRVAKNQYGWHGRHSLPKTLRSLQRLGEEQKYEEQMAHLQQKELELMDYKLGERKKDGCPDSQDQQLLDFSEPDYPSSSANSRKDKSLRIMSQKFVMLFLVSKTKIVTLDVAAKILIEESQDAPDHSKFKTKVRRLYDIANVLTSLALIKKVHVTEERGRKPAFKWIGPVDFSSSGSGGYSLEIGSLAAVYRQKIEDSSQGKAFAGKRVMPPSSSLDPVAPSPTLSADSEYRVNPLAHQVFSVAQTDLQSFSMQNGLNAQAGVSPSSAASDGETPKPALLTGQPLVYVPSTSLFMLYGNLQEGPSPGSGSGSERDGGSLEVTASEQSPTPSVQKRLGEERKPQEEEPATKRQSRDYDDSPLALVMPKKPSDSTDIASPKTLGPGGSAPLEDIHMESQLSAAEQASGKASANCCVSSEWGNSSRDAEVEKSSKENESTKEPSLLQYLYVQSPAGLNGFNVLLSGSQTPHPVGPPSGQLPSLSIPCMVLPSPTLGTFPVLYSPTMPRPISSAPGAIPNVGPVNFGLPGLGSTAHLLIGPANMVNPKSSTLSSADPQLQCPGSLNLSPVMSRSHNTIQPESPMYGGHPVSVVKLQQSPVPVTPKSIRRTHRETFFKTPGSLGDPVLRRRERNPSRNTSSAQRRLEIPSSGAD</sequence>
<keyword evidence="4 11" id="KW-0805">Transcription regulation</keyword>
<dbReference type="AlphaFoldDB" id="A0A6J2AAP6"/>
<reference evidence="15" key="1">
    <citation type="submission" date="2025-08" db="UniProtKB">
        <authorList>
            <consortium name="RefSeq"/>
        </authorList>
    </citation>
    <scope>IDENTIFICATION</scope>
    <source>
        <tissue evidence="15">Blood</tissue>
    </source>
</reference>
<evidence type="ECO:0000313" key="14">
    <source>
        <dbReference type="Proteomes" id="UP001652583"/>
    </source>
</evidence>
<dbReference type="Proteomes" id="UP001652583">
    <property type="component" value="Chromosome B4"/>
</dbReference>
<dbReference type="GO" id="GO:0045935">
    <property type="term" value="P:positive regulation of nucleobase-containing compound metabolic process"/>
    <property type="evidence" value="ECO:0007669"/>
    <property type="project" value="UniProtKB-ARBA"/>
</dbReference>
<feature type="domain" description="E2F/DP family winged-helix DNA-binding" evidence="13">
    <location>
        <begin position="282"/>
        <end position="367"/>
    </location>
</feature>
<evidence type="ECO:0000256" key="10">
    <source>
        <dbReference type="ARBA" id="ARBA00039675"/>
    </source>
</evidence>
<dbReference type="SMART" id="SM01372">
    <property type="entry name" value="E2F_TDP"/>
    <property type="match status" value="2"/>
</dbReference>
<protein>
    <recommendedName>
        <fullName evidence="10">Transcription factor E2F7</fullName>
    </recommendedName>
</protein>
<dbReference type="Pfam" id="PF02319">
    <property type="entry name" value="WHD_E2F_TDP"/>
    <property type="match status" value="2"/>
</dbReference>